<name>A0A7C5QD58_CALS0</name>
<dbReference type="Gene3D" id="2.60.120.10">
    <property type="entry name" value="Jelly Rolls"/>
    <property type="match status" value="1"/>
</dbReference>
<dbReference type="CDD" id="cd02222">
    <property type="entry name" value="cupin_TM1459-like"/>
    <property type="match status" value="1"/>
</dbReference>
<evidence type="ECO:0000313" key="3">
    <source>
        <dbReference type="EMBL" id="HHK67532.1"/>
    </source>
</evidence>
<dbReference type="InterPro" id="IPR011051">
    <property type="entry name" value="RmlC_Cupin_sf"/>
</dbReference>
<reference evidence="3" key="1">
    <citation type="journal article" date="2020" name="mSystems">
        <title>Genome- and Community-Level Interaction Insights into Carbon Utilization and Element Cycling Functions of Hydrothermarchaeota in Hydrothermal Sediment.</title>
        <authorList>
            <person name="Zhou Z."/>
            <person name="Liu Y."/>
            <person name="Xu W."/>
            <person name="Pan J."/>
            <person name="Luo Z.H."/>
            <person name="Li M."/>
        </authorList>
    </citation>
    <scope>NUCLEOTIDE SEQUENCE [LARGE SCALE GENOMIC DNA]</scope>
    <source>
        <strain evidence="3">SpSt-1056</strain>
    </source>
</reference>
<dbReference type="InterPro" id="IPR013096">
    <property type="entry name" value="Cupin_2"/>
</dbReference>
<protein>
    <submittedName>
        <fullName evidence="3">Cupin domain-containing protein</fullName>
    </submittedName>
</protein>
<accession>A0A7C5QD58</accession>
<proteinExistence type="predicted"/>
<dbReference type="SUPFAM" id="SSF51182">
    <property type="entry name" value="RmlC-like cupins"/>
    <property type="match status" value="1"/>
</dbReference>
<dbReference type="PANTHER" id="PTHR35848">
    <property type="entry name" value="OXALATE-BINDING PROTEIN"/>
    <property type="match status" value="1"/>
</dbReference>
<dbReference type="AlphaFoldDB" id="A0A7C5QD58"/>
<dbReference type="PANTHER" id="PTHR35848:SF6">
    <property type="entry name" value="CUPIN TYPE-2 DOMAIN-CONTAINING PROTEIN"/>
    <property type="match status" value="1"/>
</dbReference>
<organism evidence="3">
    <name type="scientific">Caldiarchaeum subterraneum</name>
    <dbReference type="NCBI Taxonomy" id="311458"/>
    <lineage>
        <taxon>Archaea</taxon>
        <taxon>Nitrososphaerota</taxon>
        <taxon>Candidatus Caldarchaeales</taxon>
        <taxon>Candidatus Caldarchaeaceae</taxon>
        <taxon>Candidatus Caldarchaeum</taxon>
    </lineage>
</organism>
<comment type="caution">
    <text evidence="3">The sequence shown here is derived from an EMBL/GenBank/DDBJ whole genome shotgun (WGS) entry which is preliminary data.</text>
</comment>
<keyword evidence="1" id="KW-0479">Metal-binding</keyword>
<dbReference type="EMBL" id="DRWN01000001">
    <property type="protein sequence ID" value="HHK67532.1"/>
    <property type="molecule type" value="Genomic_DNA"/>
</dbReference>
<gene>
    <name evidence="3" type="ORF">ENM11_00020</name>
</gene>
<dbReference type="InterPro" id="IPR014710">
    <property type="entry name" value="RmlC-like_jellyroll"/>
</dbReference>
<dbReference type="Pfam" id="PF07883">
    <property type="entry name" value="Cupin_2"/>
    <property type="match status" value="1"/>
</dbReference>
<evidence type="ECO:0000259" key="2">
    <source>
        <dbReference type="Pfam" id="PF07883"/>
    </source>
</evidence>
<feature type="domain" description="Cupin type-2" evidence="2">
    <location>
        <begin position="42"/>
        <end position="111"/>
    </location>
</feature>
<dbReference type="GO" id="GO:0046872">
    <property type="term" value="F:metal ion binding"/>
    <property type="evidence" value="ECO:0007669"/>
    <property type="project" value="UniProtKB-KW"/>
</dbReference>
<sequence>MHVVNTADVLFEQFSERVAKNTLRKTLVSDKDGSKLFRLRYYCIEPQGQTPFDIHDYEHVVIVVRGRGTVLSKDGETPRLYQVKQGDVIYIRSREPHQFINTGGEKLEFYCFSTTH</sequence>
<dbReference type="InterPro" id="IPR051610">
    <property type="entry name" value="GPI/OXD"/>
</dbReference>
<evidence type="ECO:0000256" key="1">
    <source>
        <dbReference type="ARBA" id="ARBA00022723"/>
    </source>
</evidence>